<evidence type="ECO:0000313" key="1">
    <source>
        <dbReference type="EMBL" id="GMR62018.1"/>
    </source>
</evidence>
<evidence type="ECO:0000313" key="2">
    <source>
        <dbReference type="Proteomes" id="UP001328107"/>
    </source>
</evidence>
<dbReference type="EMBL" id="BTRK01000006">
    <property type="protein sequence ID" value="GMR62018.1"/>
    <property type="molecule type" value="Genomic_DNA"/>
</dbReference>
<organism evidence="1 2">
    <name type="scientific">Pristionchus mayeri</name>
    <dbReference type="NCBI Taxonomy" id="1317129"/>
    <lineage>
        <taxon>Eukaryota</taxon>
        <taxon>Metazoa</taxon>
        <taxon>Ecdysozoa</taxon>
        <taxon>Nematoda</taxon>
        <taxon>Chromadorea</taxon>
        <taxon>Rhabditida</taxon>
        <taxon>Rhabditina</taxon>
        <taxon>Diplogasteromorpha</taxon>
        <taxon>Diplogasteroidea</taxon>
        <taxon>Neodiplogasteridae</taxon>
        <taxon>Pristionchus</taxon>
    </lineage>
</organism>
<sequence>QHALDGVSVHVGQLAHGEVAEGNTGEDSRLVPLTTVHQVAHQVESPEEVASSEELVQEEDLDDQIGEIGDLGGDVERGDVRAEVVAESEAEEAVVVGLLVTVAHVERLVEVLGQLLCLDLPSDRRERTHLLRIGNGVLDVDSGLLVEGLPDPVGNVEHDGLQGEHDGHPLVVPDLDLLPLLVLTRDLVLHGHVEGVLDEAVVLRVLLPSATELHRSPALDWRADIP</sequence>
<dbReference type="AlphaFoldDB" id="A0AAN5DF26"/>
<protein>
    <submittedName>
        <fullName evidence="1">Uncharacterized protein</fullName>
    </submittedName>
</protein>
<comment type="caution">
    <text evidence="1">The sequence shown here is derived from an EMBL/GenBank/DDBJ whole genome shotgun (WGS) entry which is preliminary data.</text>
</comment>
<keyword evidence="2" id="KW-1185">Reference proteome</keyword>
<dbReference type="Proteomes" id="UP001328107">
    <property type="component" value="Unassembled WGS sequence"/>
</dbReference>
<feature type="non-terminal residue" evidence="1">
    <location>
        <position position="1"/>
    </location>
</feature>
<accession>A0AAN5DF26</accession>
<reference evidence="2" key="1">
    <citation type="submission" date="2022-10" db="EMBL/GenBank/DDBJ databases">
        <title>Genome assembly of Pristionchus species.</title>
        <authorList>
            <person name="Yoshida K."/>
            <person name="Sommer R.J."/>
        </authorList>
    </citation>
    <scope>NUCLEOTIDE SEQUENCE [LARGE SCALE GENOMIC DNA]</scope>
    <source>
        <strain evidence="2">RS5460</strain>
    </source>
</reference>
<proteinExistence type="predicted"/>
<gene>
    <name evidence="1" type="ORF">PMAYCL1PPCAC_32213</name>
</gene>
<name>A0AAN5DF26_9BILA</name>